<feature type="region of interest" description="Disordered" evidence="1">
    <location>
        <begin position="1"/>
        <end position="96"/>
    </location>
</feature>
<gene>
    <name evidence="3" type="ORF">HAZT_HAZT010849</name>
</gene>
<proteinExistence type="predicted"/>
<comment type="caution">
    <text evidence="3">The sequence shown here is derived from an EMBL/GenBank/DDBJ whole genome shotgun (WGS) entry which is preliminary data.</text>
</comment>
<dbReference type="EMBL" id="JQDR03005879">
    <property type="protein sequence ID" value="KAA0201082.1"/>
    <property type="molecule type" value="Genomic_DNA"/>
</dbReference>
<feature type="non-terminal residue" evidence="3">
    <location>
        <position position="1"/>
    </location>
</feature>
<reference evidence="3" key="2">
    <citation type="journal article" date="2018" name="Environ. Sci. Technol.">
        <title>The Toxicogenome of Hyalella azteca: A Model for Sediment Ecotoxicology and Evolutionary Toxicology.</title>
        <authorList>
            <person name="Poynton H.C."/>
            <person name="Hasenbein S."/>
            <person name="Benoit J.B."/>
            <person name="Sepulveda M.S."/>
            <person name="Poelchau M.F."/>
            <person name="Hughes D.S.T."/>
            <person name="Murali S.C."/>
            <person name="Chen S."/>
            <person name="Glastad K.M."/>
            <person name="Goodisman M.A.D."/>
            <person name="Werren J.H."/>
            <person name="Vineis J.H."/>
            <person name="Bowen J.L."/>
            <person name="Friedrich M."/>
            <person name="Jones J."/>
            <person name="Robertson H.M."/>
            <person name="Feyereisen R."/>
            <person name="Mechler-Hickson A."/>
            <person name="Mathers N."/>
            <person name="Lee C.E."/>
            <person name="Colbourne J.K."/>
            <person name="Biales A."/>
            <person name="Johnston J.S."/>
            <person name="Wellborn G.A."/>
            <person name="Rosendale A.J."/>
            <person name="Cridge A.G."/>
            <person name="Munoz-Torres M.C."/>
            <person name="Bain P.A."/>
            <person name="Manny A.R."/>
            <person name="Major K.M."/>
            <person name="Lambert F.N."/>
            <person name="Vulpe C.D."/>
            <person name="Tuck P."/>
            <person name="Blalock B.J."/>
            <person name="Lin Y.Y."/>
            <person name="Smith M.E."/>
            <person name="Ochoa-Acuna H."/>
            <person name="Chen M.M."/>
            <person name="Childers C.P."/>
            <person name="Qu J."/>
            <person name="Dugan S."/>
            <person name="Lee S.L."/>
            <person name="Chao H."/>
            <person name="Dinh H."/>
            <person name="Han Y."/>
            <person name="Doddapaneni H."/>
            <person name="Worley K.C."/>
            <person name="Muzny D.M."/>
            <person name="Gibbs R.A."/>
            <person name="Richards S."/>
        </authorList>
    </citation>
    <scope>NUCLEOTIDE SEQUENCE</scope>
    <source>
        <strain evidence="3">HAZT.00-mixed</strain>
        <tissue evidence="3">Whole organism</tissue>
    </source>
</reference>
<evidence type="ECO:0000313" key="3">
    <source>
        <dbReference type="EMBL" id="KAA0201082.1"/>
    </source>
</evidence>
<dbReference type="InterPro" id="IPR019380">
    <property type="entry name" value="Casein_kinase_sb_PP28"/>
</dbReference>
<organism evidence="3">
    <name type="scientific">Hyalella azteca</name>
    <name type="common">Amphipod</name>
    <dbReference type="NCBI Taxonomy" id="294128"/>
    <lineage>
        <taxon>Eukaryota</taxon>
        <taxon>Metazoa</taxon>
        <taxon>Ecdysozoa</taxon>
        <taxon>Arthropoda</taxon>
        <taxon>Crustacea</taxon>
        <taxon>Multicrustacea</taxon>
        <taxon>Malacostraca</taxon>
        <taxon>Eumalacostraca</taxon>
        <taxon>Peracarida</taxon>
        <taxon>Amphipoda</taxon>
        <taxon>Senticaudata</taxon>
        <taxon>Talitrida</taxon>
        <taxon>Talitroidea</taxon>
        <taxon>Hyalellidae</taxon>
        <taxon>Hyalella</taxon>
    </lineage>
</organism>
<sequence>RGGGGGGRKGGRRQFTNFEAESEKKEREEKEARWRAQRGEADSDEESGSGESEESSEEEGEAKAPKPKGVSGLIEQRNPNRTGVKENRKVTDLPEGGVKVELSRREREEIKKQQYVKLQEECKTDQARADLERLAIIRARRAEAEAKRKEEMEGGGK</sequence>
<evidence type="ECO:0000256" key="1">
    <source>
        <dbReference type="SAM" id="MobiDB-lite"/>
    </source>
</evidence>
<feature type="domain" description="Casein kinase substrate phosphoprotein PP28" evidence="2">
    <location>
        <begin position="78"/>
        <end position="153"/>
    </location>
</feature>
<dbReference type="AlphaFoldDB" id="A0A6A0H6S9"/>
<dbReference type="Pfam" id="PF10252">
    <property type="entry name" value="PP28"/>
    <property type="match status" value="1"/>
</dbReference>
<accession>A0A6A0H6S9</accession>
<dbReference type="InterPro" id="IPR039876">
    <property type="entry name" value="HAP28"/>
</dbReference>
<name>A0A6A0H6S9_HYAAZ</name>
<dbReference type="Proteomes" id="UP000711488">
    <property type="component" value="Unassembled WGS sequence"/>
</dbReference>
<dbReference type="PANTHER" id="PTHR22055">
    <property type="entry name" value="28 KDA HEAT- AND ACID-STABLE PHOSPHOPROTEIN PDGF-ASSOCIATED PROTEIN"/>
    <property type="match status" value="1"/>
</dbReference>
<feature type="compositionally biased region" description="Basic and acidic residues" evidence="1">
    <location>
        <begin position="21"/>
        <end position="41"/>
    </location>
</feature>
<evidence type="ECO:0000259" key="2">
    <source>
        <dbReference type="Pfam" id="PF10252"/>
    </source>
</evidence>
<feature type="compositionally biased region" description="Acidic residues" evidence="1">
    <location>
        <begin position="42"/>
        <end position="60"/>
    </location>
</feature>
<reference evidence="3" key="3">
    <citation type="submission" date="2019-06" db="EMBL/GenBank/DDBJ databases">
        <authorList>
            <person name="Poynton C."/>
            <person name="Hasenbein S."/>
            <person name="Benoit J.B."/>
            <person name="Sepulveda M.S."/>
            <person name="Poelchau M.F."/>
            <person name="Murali S.C."/>
            <person name="Chen S."/>
            <person name="Glastad K.M."/>
            <person name="Werren J.H."/>
            <person name="Vineis J.H."/>
            <person name="Bowen J.L."/>
            <person name="Friedrich M."/>
            <person name="Jones J."/>
            <person name="Robertson H.M."/>
            <person name="Feyereisen R."/>
            <person name="Mechler-Hickson A."/>
            <person name="Mathers N."/>
            <person name="Lee C.E."/>
            <person name="Colbourne J.K."/>
            <person name="Biales A."/>
            <person name="Johnston J.S."/>
            <person name="Wellborn G.A."/>
            <person name="Rosendale A.J."/>
            <person name="Cridge A.G."/>
            <person name="Munoz-Torres M.C."/>
            <person name="Bain P.A."/>
            <person name="Manny A.R."/>
            <person name="Major K.M."/>
            <person name="Lambert F.N."/>
            <person name="Vulpe C.D."/>
            <person name="Tuck P."/>
            <person name="Blalock B.J."/>
            <person name="Lin Y.-Y."/>
            <person name="Smith M.E."/>
            <person name="Ochoa-Acuna H."/>
            <person name="Chen M.-J.M."/>
            <person name="Childers C.P."/>
            <person name="Qu J."/>
            <person name="Dugan S."/>
            <person name="Lee S.L."/>
            <person name="Chao H."/>
            <person name="Dinh H."/>
            <person name="Han Y."/>
            <person name="Doddapaneni H."/>
            <person name="Worley K.C."/>
            <person name="Muzny D.M."/>
            <person name="Gibbs R.A."/>
            <person name="Richards S."/>
        </authorList>
    </citation>
    <scope>NUCLEOTIDE SEQUENCE</scope>
    <source>
        <strain evidence="3">HAZT.00-mixed</strain>
        <tissue evidence="3">Whole organism</tissue>
    </source>
</reference>
<feature type="compositionally biased region" description="Basic and acidic residues" evidence="1">
    <location>
        <begin position="83"/>
        <end position="92"/>
    </location>
</feature>
<protein>
    <recommendedName>
        <fullName evidence="2">Casein kinase substrate phosphoprotein PP28 domain-containing protein</fullName>
    </recommendedName>
</protein>
<reference evidence="3" key="1">
    <citation type="submission" date="2014-08" db="EMBL/GenBank/DDBJ databases">
        <authorList>
            <person name="Murali S."/>
            <person name="Richards S."/>
            <person name="Bandaranaike D."/>
            <person name="Bellair M."/>
            <person name="Blankenburg K."/>
            <person name="Chao H."/>
            <person name="Dinh H."/>
            <person name="Doddapaneni H."/>
            <person name="Dugan-Rocha S."/>
            <person name="Elkadiri S."/>
            <person name="Gnanaolivu R."/>
            <person name="Hughes D."/>
            <person name="Lee S."/>
            <person name="Li M."/>
            <person name="Ming W."/>
            <person name="Munidasa M."/>
            <person name="Muniz J."/>
            <person name="Nguyen L."/>
            <person name="Osuji N."/>
            <person name="Pu L.-L."/>
            <person name="Puazo M."/>
            <person name="Skinner E."/>
            <person name="Qu C."/>
            <person name="Quiroz J."/>
            <person name="Raj R."/>
            <person name="Weissenberger G."/>
            <person name="Xin Y."/>
            <person name="Zou X."/>
            <person name="Han Y."/>
            <person name="Worley K."/>
            <person name="Muzny D."/>
            <person name="Gibbs R."/>
        </authorList>
    </citation>
    <scope>NUCLEOTIDE SEQUENCE</scope>
    <source>
        <strain evidence="3">HAZT.00-mixed</strain>
        <tissue evidence="3">Whole organism</tissue>
    </source>
</reference>